<comment type="caution">
    <text evidence="9">The sequence shown here is derived from an EMBL/GenBank/DDBJ whole genome shotgun (WGS) entry which is preliminary data.</text>
</comment>
<evidence type="ECO:0000256" key="4">
    <source>
        <dbReference type="ARBA" id="ARBA00025742"/>
    </source>
</evidence>
<dbReference type="InterPro" id="IPR004843">
    <property type="entry name" value="Calcineurin-like_PHP"/>
</dbReference>
<dbReference type="Gene3D" id="1.10.246.180">
    <property type="match status" value="1"/>
</dbReference>
<dbReference type="PANTHER" id="PTHR42988">
    <property type="entry name" value="PHOSPHOHYDROLASE"/>
    <property type="match status" value="1"/>
</dbReference>
<feature type="region of interest" description="Disordered" evidence="5">
    <location>
        <begin position="44"/>
        <end position="63"/>
    </location>
</feature>
<dbReference type="InterPro" id="IPR012365">
    <property type="entry name" value="Pesteras_lmo2642"/>
</dbReference>
<evidence type="ECO:0000313" key="9">
    <source>
        <dbReference type="EMBL" id="MDH8678169.1"/>
    </source>
</evidence>
<evidence type="ECO:0000256" key="2">
    <source>
        <dbReference type="ARBA" id="ARBA00022801"/>
    </source>
</evidence>
<keyword evidence="1" id="KW-0479">Metal-binding</keyword>
<keyword evidence="10" id="KW-1185">Reference proteome</keyword>
<feature type="chain" id="PRO_5046076371" evidence="6">
    <location>
        <begin position="26"/>
        <end position="477"/>
    </location>
</feature>
<dbReference type="PIRSF" id="PIRSF034890">
    <property type="entry name" value="Pesteras_lmo2642"/>
    <property type="match status" value="1"/>
</dbReference>
<keyword evidence="6" id="KW-0732">Signal</keyword>
<dbReference type="Pfam" id="PF17839">
    <property type="entry name" value="CNP_C_terminal"/>
    <property type="match status" value="1"/>
</dbReference>
<comment type="similarity">
    <text evidence="4">Belongs to the cyclic nucleotide phosphodiesterase class-III family.</text>
</comment>
<dbReference type="SUPFAM" id="SSF56300">
    <property type="entry name" value="Metallo-dependent phosphatases"/>
    <property type="match status" value="1"/>
</dbReference>
<feature type="domain" description="Calcineurin-like phosphoesterase" evidence="7">
    <location>
        <begin position="71"/>
        <end position="322"/>
    </location>
</feature>
<reference evidence="9 10" key="1">
    <citation type="submission" date="2023-04" db="EMBL/GenBank/DDBJ databases">
        <title>Fusibacter bizertensis strain WBS, isolated from littoral bottom sediments of the Arctic seas - biochemical and genomic analysis.</title>
        <authorList>
            <person name="Brioukhanov A.L."/>
        </authorList>
    </citation>
    <scope>NUCLEOTIDE SEQUENCE [LARGE SCALE GENOMIC DNA]</scope>
    <source>
        <strain evidence="9 10">WBS</strain>
    </source>
</reference>
<dbReference type="EMBL" id="JARYZI010000004">
    <property type="protein sequence ID" value="MDH8678169.1"/>
    <property type="molecule type" value="Genomic_DNA"/>
</dbReference>
<gene>
    <name evidence="9" type="ORF">QE109_08420</name>
</gene>
<dbReference type="Pfam" id="PF00149">
    <property type="entry name" value="Metallophos"/>
    <property type="match status" value="1"/>
</dbReference>
<evidence type="ECO:0000259" key="7">
    <source>
        <dbReference type="Pfam" id="PF00149"/>
    </source>
</evidence>
<evidence type="ECO:0000256" key="5">
    <source>
        <dbReference type="SAM" id="MobiDB-lite"/>
    </source>
</evidence>
<evidence type="ECO:0000256" key="1">
    <source>
        <dbReference type="ARBA" id="ARBA00022723"/>
    </source>
</evidence>
<organism evidence="9 10">
    <name type="scientific">Fusibacter bizertensis</name>
    <dbReference type="NCBI Taxonomy" id="1488331"/>
    <lineage>
        <taxon>Bacteria</taxon>
        <taxon>Bacillati</taxon>
        <taxon>Bacillota</taxon>
        <taxon>Clostridia</taxon>
        <taxon>Eubacteriales</taxon>
        <taxon>Eubacteriales Family XII. Incertae Sedis</taxon>
        <taxon>Fusibacter</taxon>
    </lineage>
</organism>
<dbReference type="InterPro" id="IPR029052">
    <property type="entry name" value="Metallo-depent_PP-like"/>
</dbReference>
<keyword evidence="3" id="KW-0408">Iron</keyword>
<name>A0ABT6NCN3_9FIRM</name>
<dbReference type="InterPro" id="IPR050884">
    <property type="entry name" value="CNP_phosphodiesterase-III"/>
</dbReference>
<accession>A0ABT6NCN3</accession>
<dbReference type="InterPro" id="IPR040869">
    <property type="entry name" value="CNP_C"/>
</dbReference>
<feature type="domain" description="Cyclic nucleotide phosphodiesterase C-terminal" evidence="8">
    <location>
        <begin position="364"/>
        <end position="469"/>
    </location>
</feature>
<dbReference type="PROSITE" id="PS51257">
    <property type="entry name" value="PROKAR_LIPOPROTEIN"/>
    <property type="match status" value="1"/>
</dbReference>
<dbReference type="RefSeq" id="WP_281093997.1">
    <property type="nucleotide sequence ID" value="NZ_JARYZI010000004.1"/>
</dbReference>
<sequence>MKRQKKTRCMMMLYQMLMLTMVVLTGCNQGGSGSNEPIIHEATSQVESQTKPQDDPITLPSRDTNNQITATIISDIHQLSPDLRADNKVFETFINSGDGKLLAYSTEILEALKVDIDTDILIVSGDLTTHGELSSHEWLANYFHEIEAKDIGADSGTSRHTRVFVIPGNHDVNNPYARTFVSGKQEVTDTVSPGEFSSIYSDFGYNEALSRDPSSLSYVVRLADDFYLVMLDTCKYEDNIALGYPVTGGELRTSTIEWLLDVDKQIKALSPKGAKVISSSHHNMLSHSPVHDRGFVIDNIQEGTDILDTLGIKLNFSGHIHIQDIISEGNLTEIATGSLLQYAQTYGVATFTDEKVDYHTQWIDMDSYAQLEKLTDPFLLDFKSHAREVFRENSVALIGERIANSRTLEEVEAMKTVFADLNEGYFAGTDSDAIIKETIRNGLGYALWMQEEEGFLRSYVESMLLDDSPDNEYSGEI</sequence>
<feature type="signal peptide" evidence="6">
    <location>
        <begin position="1"/>
        <end position="25"/>
    </location>
</feature>
<evidence type="ECO:0000313" key="10">
    <source>
        <dbReference type="Proteomes" id="UP001158045"/>
    </source>
</evidence>
<evidence type="ECO:0000256" key="3">
    <source>
        <dbReference type="ARBA" id="ARBA00023004"/>
    </source>
</evidence>
<protein>
    <submittedName>
        <fullName evidence="9">Metallophosphoesterase</fullName>
    </submittedName>
</protein>
<dbReference type="Gene3D" id="3.60.21.10">
    <property type="match status" value="1"/>
</dbReference>
<evidence type="ECO:0000256" key="6">
    <source>
        <dbReference type="SAM" id="SignalP"/>
    </source>
</evidence>
<keyword evidence="2" id="KW-0378">Hydrolase</keyword>
<evidence type="ECO:0000259" key="8">
    <source>
        <dbReference type="Pfam" id="PF17839"/>
    </source>
</evidence>
<dbReference type="Proteomes" id="UP001158045">
    <property type="component" value="Unassembled WGS sequence"/>
</dbReference>
<dbReference type="PANTHER" id="PTHR42988:SF2">
    <property type="entry name" value="CYCLIC NUCLEOTIDE PHOSPHODIESTERASE CBUA0032-RELATED"/>
    <property type="match status" value="1"/>
</dbReference>
<proteinExistence type="inferred from homology"/>